<keyword evidence="2" id="KW-0732">Signal</keyword>
<feature type="region of interest" description="Disordered" evidence="1">
    <location>
        <begin position="140"/>
        <end position="159"/>
    </location>
</feature>
<dbReference type="Proteomes" id="UP000823913">
    <property type="component" value="Unassembled WGS sequence"/>
</dbReference>
<dbReference type="InterPro" id="IPR026906">
    <property type="entry name" value="LRR_5"/>
</dbReference>
<feature type="signal peptide" evidence="2">
    <location>
        <begin position="1"/>
        <end position="24"/>
    </location>
</feature>
<name>A0A9D1E5L2_9FIRM</name>
<organism evidence="3 4">
    <name type="scientific">Candidatus Coproplasma avicola</name>
    <dbReference type="NCBI Taxonomy" id="2840744"/>
    <lineage>
        <taxon>Bacteria</taxon>
        <taxon>Bacillati</taxon>
        <taxon>Bacillota</taxon>
        <taxon>Clostridia</taxon>
        <taxon>Eubacteriales</taxon>
        <taxon>Candidatus Coproplasma</taxon>
    </lineage>
</organism>
<evidence type="ECO:0000313" key="4">
    <source>
        <dbReference type="Proteomes" id="UP000823913"/>
    </source>
</evidence>
<reference evidence="3" key="2">
    <citation type="journal article" date="2021" name="PeerJ">
        <title>Extensive microbial diversity within the chicken gut microbiome revealed by metagenomics and culture.</title>
        <authorList>
            <person name="Gilroy R."/>
            <person name="Ravi A."/>
            <person name="Getino M."/>
            <person name="Pursley I."/>
            <person name="Horton D.L."/>
            <person name="Alikhan N.F."/>
            <person name="Baker D."/>
            <person name="Gharbi K."/>
            <person name="Hall N."/>
            <person name="Watson M."/>
            <person name="Adriaenssens E.M."/>
            <person name="Foster-Nyarko E."/>
            <person name="Jarju S."/>
            <person name="Secka A."/>
            <person name="Antonio M."/>
            <person name="Oren A."/>
            <person name="Chaudhuri R.R."/>
            <person name="La Ragione R."/>
            <person name="Hildebrand F."/>
            <person name="Pallen M.J."/>
        </authorList>
    </citation>
    <scope>NUCLEOTIDE SEQUENCE</scope>
    <source>
        <strain evidence="3">ChiW16-3235</strain>
    </source>
</reference>
<reference evidence="3" key="1">
    <citation type="submission" date="2020-10" db="EMBL/GenBank/DDBJ databases">
        <authorList>
            <person name="Gilroy R."/>
        </authorList>
    </citation>
    <scope>NUCLEOTIDE SEQUENCE</scope>
    <source>
        <strain evidence="3">ChiW16-3235</strain>
    </source>
</reference>
<sequence length="494" mass="52835">MKKKILTVITVLATAASCAFSVTACGGNGNQTGRPEWTIETAYAEAQDLGYEGTLEQFLEQIKGKDGADGKDGTGIQSVGIDSNGNLLITLTTGTQLNLGNVVGKDGQDGLNGSDGLSAYQIWLNNGHEGTEEDFLEWLKGDDGKDGVDGSNGDDGKDGSDGLSAYQIWLNNGHEGSEEDFLEWLKGDDGKGIDRIEKTSSDGLVDTYTIYFTDGTFTTFEITNGGTDQSQENTQGLDFYPLDDGTYGVACGNAKYLSEIVIPATYNGKAVTTIVDVAFSSCANLKSIAIPDSVTTIGNSTFASCTSLTSINIPNSVISIDNAAFGNCTSLTSIDIPNSVISIGDYAFENCTSLEQVKLNEGLKTIGYGTFTGCNSLKELSIPSSVTTIAYRTIVSCSSLSKIIFNEGTQSIEGGALTYCPALKEIVIPKSITYIDSSAFEMCDNLSTIYYCGETEQWTKLNFKSNANVYYYSESKPTEEGNYWHYVDGVPTVW</sequence>
<proteinExistence type="predicted"/>
<comment type="caution">
    <text evidence="3">The sequence shown here is derived from an EMBL/GenBank/DDBJ whole genome shotgun (WGS) entry which is preliminary data.</text>
</comment>
<dbReference type="EMBL" id="DVHK01000011">
    <property type="protein sequence ID" value="HIR66509.1"/>
    <property type="molecule type" value="Genomic_DNA"/>
</dbReference>
<protein>
    <submittedName>
        <fullName evidence="3">Leucine-rich repeat protein</fullName>
    </submittedName>
</protein>
<evidence type="ECO:0000256" key="1">
    <source>
        <dbReference type="SAM" id="MobiDB-lite"/>
    </source>
</evidence>
<evidence type="ECO:0000313" key="3">
    <source>
        <dbReference type="EMBL" id="HIR66509.1"/>
    </source>
</evidence>
<accession>A0A9D1E5L2</accession>
<feature type="chain" id="PRO_5038758368" evidence="2">
    <location>
        <begin position="25"/>
        <end position="494"/>
    </location>
</feature>
<dbReference type="PROSITE" id="PS51257">
    <property type="entry name" value="PROKAR_LIPOPROTEIN"/>
    <property type="match status" value="1"/>
</dbReference>
<dbReference type="SUPFAM" id="SSF52058">
    <property type="entry name" value="L domain-like"/>
    <property type="match status" value="1"/>
</dbReference>
<dbReference type="PANTHER" id="PTHR45661">
    <property type="entry name" value="SURFACE ANTIGEN"/>
    <property type="match status" value="1"/>
</dbReference>
<evidence type="ECO:0000256" key="2">
    <source>
        <dbReference type="SAM" id="SignalP"/>
    </source>
</evidence>
<dbReference type="PANTHER" id="PTHR45661:SF3">
    <property type="entry name" value="IG-LIKE DOMAIN-CONTAINING PROTEIN"/>
    <property type="match status" value="1"/>
</dbReference>
<dbReference type="InterPro" id="IPR032675">
    <property type="entry name" value="LRR_dom_sf"/>
</dbReference>
<dbReference type="Pfam" id="PF13306">
    <property type="entry name" value="LRR_5"/>
    <property type="match status" value="1"/>
</dbReference>
<dbReference type="InterPro" id="IPR053139">
    <property type="entry name" value="Surface_bspA-like"/>
</dbReference>
<dbReference type="Gene3D" id="3.80.10.10">
    <property type="entry name" value="Ribonuclease Inhibitor"/>
    <property type="match status" value="2"/>
</dbReference>
<dbReference type="AlphaFoldDB" id="A0A9D1E5L2"/>
<gene>
    <name evidence="3" type="ORF">IAB94_00500</name>
</gene>